<reference evidence="1" key="1">
    <citation type="submission" date="2023-10" db="EMBL/GenBank/DDBJ databases">
        <authorList>
            <person name="Domelevo Entfellner J.-B."/>
        </authorList>
    </citation>
    <scope>NUCLEOTIDE SEQUENCE</scope>
</reference>
<protein>
    <submittedName>
        <fullName evidence="1">Uncharacterized protein</fullName>
    </submittedName>
</protein>
<gene>
    <name evidence="1" type="ORF">AYBTSS11_LOCUS14340</name>
</gene>
<organism evidence="1 2">
    <name type="scientific">Sphenostylis stenocarpa</name>
    <dbReference type="NCBI Taxonomy" id="92480"/>
    <lineage>
        <taxon>Eukaryota</taxon>
        <taxon>Viridiplantae</taxon>
        <taxon>Streptophyta</taxon>
        <taxon>Embryophyta</taxon>
        <taxon>Tracheophyta</taxon>
        <taxon>Spermatophyta</taxon>
        <taxon>Magnoliopsida</taxon>
        <taxon>eudicotyledons</taxon>
        <taxon>Gunneridae</taxon>
        <taxon>Pentapetalae</taxon>
        <taxon>rosids</taxon>
        <taxon>fabids</taxon>
        <taxon>Fabales</taxon>
        <taxon>Fabaceae</taxon>
        <taxon>Papilionoideae</taxon>
        <taxon>50 kb inversion clade</taxon>
        <taxon>NPAAA clade</taxon>
        <taxon>indigoferoid/millettioid clade</taxon>
        <taxon>Phaseoleae</taxon>
        <taxon>Sphenostylis</taxon>
    </lineage>
</organism>
<proteinExistence type="predicted"/>
<dbReference type="Gramene" id="rna-AYBTSS11_LOCUS14340">
    <property type="protein sequence ID" value="CAJ1950595.1"/>
    <property type="gene ID" value="gene-AYBTSS11_LOCUS14340"/>
</dbReference>
<dbReference type="AlphaFoldDB" id="A0AA86VBW4"/>
<dbReference type="EMBL" id="OY731401">
    <property type="protein sequence ID" value="CAJ1950595.1"/>
    <property type="molecule type" value="Genomic_DNA"/>
</dbReference>
<dbReference type="Proteomes" id="UP001189624">
    <property type="component" value="Chromosome 4"/>
</dbReference>
<evidence type="ECO:0000313" key="1">
    <source>
        <dbReference type="EMBL" id="CAJ1950595.1"/>
    </source>
</evidence>
<sequence length="52" mass="6442">MAPQLYKKEHFSSYATLYLKHMILDLGIMYEARRHLQWLRKKKVIKQVKFFN</sequence>
<evidence type="ECO:0000313" key="2">
    <source>
        <dbReference type="Proteomes" id="UP001189624"/>
    </source>
</evidence>
<accession>A0AA86VBW4</accession>
<keyword evidence="2" id="KW-1185">Reference proteome</keyword>
<name>A0AA86VBW4_9FABA</name>